<dbReference type="SUPFAM" id="SSF50891">
    <property type="entry name" value="Cyclophilin-like"/>
    <property type="match status" value="1"/>
</dbReference>
<dbReference type="InterPro" id="IPR029000">
    <property type="entry name" value="Cyclophilin-like_dom_sf"/>
</dbReference>
<sequence length="119" mass="12992">MSATRVRLSTPDAEIVVRTADNPTSRDFVAKLPLTLTFEDFAGKEKISHLPERLTTGGSPGSVTRNGALIYYKPCSHLGFYYNADGGHDDDVITIGDIESGMRQLDHLEQGPVTVEVIE</sequence>
<dbReference type="EMBL" id="SMKP01000136">
    <property type="protein sequence ID" value="TDD14901.1"/>
    <property type="molecule type" value="Genomic_DNA"/>
</dbReference>
<dbReference type="Pfam" id="PF18050">
    <property type="entry name" value="Cyclophil_like2"/>
    <property type="match status" value="1"/>
</dbReference>
<dbReference type="InterPro" id="IPR041183">
    <property type="entry name" value="Cyclophilin-like"/>
</dbReference>
<keyword evidence="3" id="KW-1185">Reference proteome</keyword>
<evidence type="ECO:0000259" key="1">
    <source>
        <dbReference type="Pfam" id="PF18050"/>
    </source>
</evidence>
<comment type="caution">
    <text evidence="2">The sequence shown here is derived from an EMBL/GenBank/DDBJ whole genome shotgun (WGS) entry which is preliminary data.</text>
</comment>
<dbReference type="OrthoDB" id="5298378at2"/>
<dbReference type="RefSeq" id="WP_132515466.1">
    <property type="nucleotide sequence ID" value="NZ_SMKP01000136.1"/>
</dbReference>
<evidence type="ECO:0000313" key="3">
    <source>
        <dbReference type="Proteomes" id="UP000294543"/>
    </source>
</evidence>
<evidence type="ECO:0000313" key="2">
    <source>
        <dbReference type="EMBL" id="TDD14901.1"/>
    </source>
</evidence>
<dbReference type="Proteomes" id="UP000294543">
    <property type="component" value="Unassembled WGS sequence"/>
</dbReference>
<organism evidence="2 3">
    <name type="scientific">Nonomuraea diastatica</name>
    <dbReference type="NCBI Taxonomy" id="1848329"/>
    <lineage>
        <taxon>Bacteria</taxon>
        <taxon>Bacillati</taxon>
        <taxon>Actinomycetota</taxon>
        <taxon>Actinomycetes</taxon>
        <taxon>Streptosporangiales</taxon>
        <taxon>Streptosporangiaceae</taxon>
        <taxon>Nonomuraea</taxon>
    </lineage>
</organism>
<reference evidence="2 3" key="1">
    <citation type="submission" date="2019-03" db="EMBL/GenBank/DDBJ databases">
        <title>Draft genome sequences of novel Actinobacteria.</title>
        <authorList>
            <person name="Sahin N."/>
            <person name="Ay H."/>
            <person name="Saygin H."/>
        </authorList>
    </citation>
    <scope>NUCLEOTIDE SEQUENCE [LARGE SCALE GENOMIC DNA]</scope>
    <source>
        <strain evidence="2 3">KC712</strain>
    </source>
</reference>
<name>A0A4R4W9V9_9ACTN</name>
<dbReference type="Gene3D" id="2.40.100.20">
    <property type="match status" value="1"/>
</dbReference>
<gene>
    <name evidence="2" type="ORF">E1294_36105</name>
</gene>
<feature type="domain" description="Cyclophilin-like" evidence="1">
    <location>
        <begin position="10"/>
        <end position="116"/>
    </location>
</feature>
<protein>
    <recommendedName>
        <fullName evidence="1">Cyclophilin-like domain-containing protein</fullName>
    </recommendedName>
</protein>
<proteinExistence type="predicted"/>
<dbReference type="AlphaFoldDB" id="A0A4R4W9V9"/>
<accession>A0A4R4W9V9</accession>